<organism evidence="4">
    <name type="scientific">Anisakis simplex</name>
    <name type="common">Herring worm</name>
    <dbReference type="NCBI Taxonomy" id="6269"/>
    <lineage>
        <taxon>Eukaryota</taxon>
        <taxon>Metazoa</taxon>
        <taxon>Ecdysozoa</taxon>
        <taxon>Nematoda</taxon>
        <taxon>Chromadorea</taxon>
        <taxon>Rhabditida</taxon>
        <taxon>Spirurina</taxon>
        <taxon>Ascaridomorpha</taxon>
        <taxon>Ascaridoidea</taxon>
        <taxon>Anisakidae</taxon>
        <taxon>Anisakis</taxon>
        <taxon>Anisakis simplex complex</taxon>
    </lineage>
</organism>
<gene>
    <name evidence="2" type="ORF">ASIM_LOCUS2112</name>
</gene>
<sequence>MDRARGSSSDRGASSLSIQLQASQSQSKTVEGMGKYEDITAHDHSQTKEDRNAKIDQLTLNLENIQHPESDASQGTKAMKHRRRRRTSSLPIQLETSQPQSETVEGMGNYEDVTANDHSQTKEDRNAQIDQLTSNLEDVQHLESGASQITKAGKHRRRRRYRKKDVSKSSQLNVEANCQFPQEVVHRTLYDFIA</sequence>
<feature type="compositionally biased region" description="Basic and acidic residues" evidence="1">
    <location>
        <begin position="34"/>
        <end position="54"/>
    </location>
</feature>
<evidence type="ECO:0000313" key="2">
    <source>
        <dbReference type="EMBL" id="VDK19641.1"/>
    </source>
</evidence>
<evidence type="ECO:0000313" key="3">
    <source>
        <dbReference type="Proteomes" id="UP000267096"/>
    </source>
</evidence>
<feature type="region of interest" description="Disordered" evidence="1">
    <location>
        <begin position="141"/>
        <end position="169"/>
    </location>
</feature>
<dbReference type="EMBL" id="UYRR01002661">
    <property type="protein sequence ID" value="VDK19641.1"/>
    <property type="molecule type" value="Genomic_DNA"/>
</dbReference>
<evidence type="ECO:0000256" key="1">
    <source>
        <dbReference type="SAM" id="MobiDB-lite"/>
    </source>
</evidence>
<accession>A0A0M3J3X9</accession>
<feature type="compositionally biased region" description="Polar residues" evidence="1">
    <location>
        <begin position="88"/>
        <end position="103"/>
    </location>
</feature>
<dbReference type="AlphaFoldDB" id="A0A0M3J3X9"/>
<keyword evidence="3" id="KW-1185">Reference proteome</keyword>
<reference evidence="4" key="1">
    <citation type="submission" date="2017-02" db="UniProtKB">
        <authorList>
            <consortium name="WormBaseParasite"/>
        </authorList>
    </citation>
    <scope>IDENTIFICATION</scope>
</reference>
<dbReference type="WBParaSite" id="ASIM_0000224201-mRNA-1">
    <property type="protein sequence ID" value="ASIM_0000224201-mRNA-1"/>
    <property type="gene ID" value="ASIM_0000224201"/>
</dbReference>
<feature type="compositionally biased region" description="Low complexity" evidence="1">
    <location>
        <begin position="1"/>
        <end position="27"/>
    </location>
</feature>
<evidence type="ECO:0000313" key="4">
    <source>
        <dbReference type="WBParaSite" id="ASIM_0000224201-mRNA-1"/>
    </source>
</evidence>
<proteinExistence type="predicted"/>
<feature type="compositionally biased region" description="Basic residues" evidence="1">
    <location>
        <begin position="78"/>
        <end position="87"/>
    </location>
</feature>
<reference evidence="2 3" key="2">
    <citation type="submission" date="2018-11" db="EMBL/GenBank/DDBJ databases">
        <authorList>
            <consortium name="Pathogen Informatics"/>
        </authorList>
    </citation>
    <scope>NUCLEOTIDE SEQUENCE [LARGE SCALE GENOMIC DNA]</scope>
</reference>
<feature type="compositionally biased region" description="Basic residues" evidence="1">
    <location>
        <begin position="152"/>
        <end position="165"/>
    </location>
</feature>
<protein>
    <submittedName>
        <fullName evidence="2 4">Uncharacterized protein</fullName>
    </submittedName>
</protein>
<name>A0A0M3J3X9_ANISI</name>
<dbReference type="Proteomes" id="UP000267096">
    <property type="component" value="Unassembled WGS sequence"/>
</dbReference>
<feature type="region of interest" description="Disordered" evidence="1">
    <location>
        <begin position="1"/>
        <end position="107"/>
    </location>
</feature>